<keyword evidence="5" id="KW-0472">Membrane</keyword>
<keyword evidence="3" id="KW-1134">Transmembrane beta strand</keyword>
<organism evidence="9">
    <name type="scientific">Tunturiibacter psychrotolerans</name>
    <dbReference type="NCBI Taxonomy" id="3069686"/>
    <lineage>
        <taxon>Bacteria</taxon>
        <taxon>Pseudomonadati</taxon>
        <taxon>Acidobacteriota</taxon>
        <taxon>Terriglobia</taxon>
        <taxon>Terriglobales</taxon>
        <taxon>Acidobacteriaceae</taxon>
        <taxon>Tunturiibacter</taxon>
    </lineage>
</organism>
<gene>
    <name evidence="9" type="ORF">RBB77_21075</name>
</gene>
<dbReference type="GO" id="GO:0015344">
    <property type="term" value="F:siderophore uptake transmembrane transporter activity"/>
    <property type="evidence" value="ECO:0007669"/>
    <property type="project" value="TreeGrafter"/>
</dbReference>
<feature type="signal peptide" evidence="7">
    <location>
        <begin position="1"/>
        <end position="26"/>
    </location>
</feature>
<dbReference type="Pfam" id="PF13620">
    <property type="entry name" value="CarboxypepD_reg"/>
    <property type="match status" value="1"/>
</dbReference>
<evidence type="ECO:0000256" key="3">
    <source>
        <dbReference type="ARBA" id="ARBA00022452"/>
    </source>
</evidence>
<evidence type="ECO:0000259" key="8">
    <source>
        <dbReference type="Pfam" id="PF25183"/>
    </source>
</evidence>
<keyword evidence="4" id="KW-0812">Transmembrane</keyword>
<dbReference type="InterPro" id="IPR039426">
    <property type="entry name" value="TonB-dep_rcpt-like"/>
</dbReference>
<keyword evidence="7" id="KW-0732">Signal</keyword>
<dbReference type="GO" id="GO:0044718">
    <property type="term" value="P:siderophore transmembrane transport"/>
    <property type="evidence" value="ECO:0007669"/>
    <property type="project" value="TreeGrafter"/>
</dbReference>
<keyword evidence="9" id="KW-0675">Receptor</keyword>
<protein>
    <submittedName>
        <fullName evidence="9">TonB-dependent receptor</fullName>
    </submittedName>
</protein>
<evidence type="ECO:0000256" key="5">
    <source>
        <dbReference type="ARBA" id="ARBA00023136"/>
    </source>
</evidence>
<dbReference type="Pfam" id="PF25183">
    <property type="entry name" value="OMP_b-brl_4"/>
    <property type="match status" value="1"/>
</dbReference>
<reference evidence="9" key="2">
    <citation type="journal article" date="2024" name="Environ. Microbiol.">
        <title>Genome analysis and description of Tunturibacter gen. nov. expands the diversity of Terriglobia in tundra soils.</title>
        <authorList>
            <person name="Messyasz A."/>
            <person name="Mannisto M.K."/>
            <person name="Kerkhof L.J."/>
            <person name="Haggblom M.M."/>
        </authorList>
    </citation>
    <scope>NUCLEOTIDE SEQUENCE</scope>
    <source>
        <strain evidence="9">X5P6</strain>
    </source>
</reference>
<evidence type="ECO:0000313" key="9">
    <source>
        <dbReference type="EMBL" id="XCB32886.1"/>
    </source>
</evidence>
<evidence type="ECO:0000256" key="6">
    <source>
        <dbReference type="ARBA" id="ARBA00023237"/>
    </source>
</evidence>
<dbReference type="SUPFAM" id="SSF56935">
    <property type="entry name" value="Porins"/>
    <property type="match status" value="1"/>
</dbReference>
<name>A0AAU7ZPN5_9BACT</name>
<feature type="domain" description="TonB-dependent transporter Oar-like beta-barrel" evidence="8">
    <location>
        <begin position="248"/>
        <end position="1212"/>
    </location>
</feature>
<dbReference type="PANTHER" id="PTHR30069">
    <property type="entry name" value="TONB-DEPENDENT OUTER MEMBRANE RECEPTOR"/>
    <property type="match status" value="1"/>
</dbReference>
<evidence type="ECO:0000256" key="7">
    <source>
        <dbReference type="SAM" id="SignalP"/>
    </source>
</evidence>
<dbReference type="InterPro" id="IPR057601">
    <property type="entry name" value="Oar-like_b-barrel"/>
</dbReference>
<dbReference type="PANTHER" id="PTHR30069:SF46">
    <property type="entry name" value="OAR PROTEIN"/>
    <property type="match status" value="1"/>
</dbReference>
<comment type="subcellular location">
    <subcellularLocation>
        <location evidence="1">Cell outer membrane</location>
        <topology evidence="1">Multi-pass membrane protein</topology>
    </subcellularLocation>
</comment>
<dbReference type="GO" id="GO:0009279">
    <property type="term" value="C:cell outer membrane"/>
    <property type="evidence" value="ECO:0007669"/>
    <property type="project" value="UniProtKB-SubCell"/>
</dbReference>
<evidence type="ECO:0000256" key="4">
    <source>
        <dbReference type="ARBA" id="ARBA00022692"/>
    </source>
</evidence>
<dbReference type="InterPro" id="IPR036942">
    <property type="entry name" value="Beta-barrel_TonB_sf"/>
</dbReference>
<dbReference type="InterPro" id="IPR008969">
    <property type="entry name" value="CarboxyPept-like_regulatory"/>
</dbReference>
<dbReference type="EMBL" id="CP132942">
    <property type="protein sequence ID" value="XCB32886.1"/>
    <property type="molecule type" value="Genomic_DNA"/>
</dbReference>
<proteinExistence type="predicted"/>
<feature type="chain" id="PRO_5043840422" evidence="7">
    <location>
        <begin position="27"/>
        <end position="1249"/>
    </location>
</feature>
<accession>A0AAU7ZPN5</accession>
<dbReference type="RefSeq" id="WP_353063724.1">
    <property type="nucleotide sequence ID" value="NZ_CP132942.1"/>
</dbReference>
<dbReference type="Gene3D" id="2.40.170.20">
    <property type="entry name" value="TonB-dependent receptor, beta-barrel domain"/>
    <property type="match status" value="1"/>
</dbReference>
<dbReference type="AlphaFoldDB" id="A0AAU7ZPN5"/>
<evidence type="ECO:0000256" key="1">
    <source>
        <dbReference type="ARBA" id="ARBA00004571"/>
    </source>
</evidence>
<evidence type="ECO:0000256" key="2">
    <source>
        <dbReference type="ARBA" id="ARBA00022448"/>
    </source>
</evidence>
<sequence length="1249" mass="131868">MRFVTRVTVGLLFAVCLLAFSPVAYGQAVYGSIFGSVVDTTGAAVPGATVTVTDSAKGTSVTATSNASGEFTIEHLIPDLYDVTVAAQGFKGFEQKGIQLFADTSTKVVASMTVGGSDQTVEVDADSVPQLKTDRADVSTIFGTKDISDLPVGQRNFTNLQLLLPGAQLLGWSHAPDENPQGSAQIQVDGQAFGGVAFMLDGTDNQDPILGIIVVNPNLDSLSETKITTQNFDAEFGKAVSSVVTAQTKSGSNKFHGSAFDYRISTANLAKDPYTQFPAAGGQAGSSIPPGLKNLFGGSIGGPIWKDKFFFFGDYQGARQKVGTTSSTIVPTSLVTSSCLSGNGCNFSEFNNPALKLNYPVYHQTAQGVVEYQGDIIPQSDLSTPALNYIKAISQFAPNKIGASGLLDTYVQGGTGIFNSDQWDVRLDGQITQKAHAFVRFSRFTDTLTGTLLLGAAGGPGFGLGGYGGNSAGANDSVASGMDIAVNSTLVTDFRLGYYRYNINDQKFDAGTTAAADLGFGGLNTADPITSGLPGFQINTFNTNTQTEWGAGLNINRCNCPLIEKEDQYQIVNNWTKTIRNHAVKFGVDLRYARNLRVPSDVDRTGLFNFNGNATAPADGSTPGLGIASFVKGDVNTFNRYVSTSTNAKEFQKRTFFYAQDTWRATPKLTLNLGVRYELYFPEVVNGDGNGALLDLTTGYLHVAGVGNVPTNMGWAAGKNTWNPRVGLAYQATDKTVVRAGYGRSFDLGVFGSIFGHVVTQNLPVLANQAITASGSNASSYAKPFDLATGPVPNQTVTVPSNGLLPNPGSLVNTKARPNPLKLPTLDAWNLSVQQSITPTLSLTMAYVGNKGTNTLSAGDTNNTNPNEPGIFLPASDSVTGTPLHYDPNGGQCWPAGPFCTVAGQVGPVLPNVPAIQKVINPATGAVSTQKFLERYYGGGLPACQDPNYSQPTGEALAPGACGWNQPITYYGDNQNTHFNALQVTVAKQISRGLSFTANYAWQRGFNYNNSYATWLKAAAYGRDDSIREQQFVIYGLYELPVGRNKLLLSHSSRLVDEIVGGWQLSPVLNISSGLPYSLSMSNCASSVGGTGIGDNSGHPTAAPCYPNGNPGGFNPKQGSFNPVTHSRPYFPGFAALCPATGSSSGGFTCPALDQIGNTGRNSNFGPHFFNTDLAVQKTFPIKESIAAVFRMDAFNVFNYISSGTPNGNSNSLNIDSPANITNGIGGNGIGPVGASSPRQLAFTARVTF</sequence>
<dbReference type="Gene3D" id="2.60.40.1120">
    <property type="entry name" value="Carboxypeptidase-like, regulatory domain"/>
    <property type="match status" value="1"/>
</dbReference>
<keyword evidence="6" id="KW-0998">Cell outer membrane</keyword>
<keyword evidence="2" id="KW-0813">Transport</keyword>
<dbReference type="SUPFAM" id="SSF49464">
    <property type="entry name" value="Carboxypeptidase regulatory domain-like"/>
    <property type="match status" value="1"/>
</dbReference>
<reference evidence="9" key="1">
    <citation type="submission" date="2023-08" db="EMBL/GenBank/DDBJ databases">
        <authorList>
            <person name="Messyasz A."/>
            <person name="Mannisto M.K."/>
            <person name="Kerkhof L.J."/>
            <person name="Haggblom M."/>
        </authorList>
    </citation>
    <scope>NUCLEOTIDE SEQUENCE</scope>
    <source>
        <strain evidence="9">X5P6</strain>
    </source>
</reference>
<dbReference type="KEGG" id="tpsc:RBB77_21075"/>